<dbReference type="Gene3D" id="3.90.650.10">
    <property type="entry name" value="PurM-like C-terminal domain"/>
    <property type="match status" value="1"/>
</dbReference>
<dbReference type="GO" id="GO:0005524">
    <property type="term" value="F:ATP binding"/>
    <property type="evidence" value="ECO:0007669"/>
    <property type="project" value="UniProtKB-UniRule"/>
</dbReference>
<accession>A0A1H4C2K0</accession>
<feature type="binding site" evidence="1">
    <location>
        <position position="81"/>
    </location>
    <ligand>
        <name>Mg(2+)</name>
        <dbReference type="ChEBI" id="CHEBI:18420"/>
        <label>2</label>
    </ligand>
</feature>
<dbReference type="EMBL" id="FNQV01000011">
    <property type="protein sequence ID" value="SEA54675.1"/>
    <property type="molecule type" value="Genomic_DNA"/>
</dbReference>
<feature type="binding site" evidence="1">
    <location>
        <position position="242"/>
    </location>
    <ligand>
        <name>Mg(2+)</name>
        <dbReference type="ChEBI" id="CHEBI:18420"/>
        <label>3</label>
    </ligand>
</feature>
<dbReference type="InterPro" id="IPR036921">
    <property type="entry name" value="PurM-like_N_sf"/>
</dbReference>
<dbReference type="InterPro" id="IPR036676">
    <property type="entry name" value="PurM-like_C_sf"/>
</dbReference>
<protein>
    <recommendedName>
        <fullName evidence="1">Thiamine-monophosphate kinase</fullName>
        <shortName evidence="1">TMP kinase</shortName>
        <shortName evidence="1">Thiamine-phosphate kinase</shortName>
        <ecNumber evidence="1">2.7.4.16</ecNumber>
    </recommendedName>
</protein>
<proteinExistence type="inferred from homology"/>
<feature type="binding site" evidence="1">
    <location>
        <begin position="134"/>
        <end position="135"/>
    </location>
    <ligand>
        <name>ATP</name>
        <dbReference type="ChEBI" id="CHEBI:30616"/>
    </ligand>
</feature>
<feature type="binding site" evidence="1">
    <location>
        <position position="36"/>
    </location>
    <ligand>
        <name>Mg(2+)</name>
        <dbReference type="ChEBI" id="CHEBI:18420"/>
        <label>4</label>
    </ligand>
</feature>
<dbReference type="InterPro" id="IPR016188">
    <property type="entry name" value="PurM-like_N"/>
</dbReference>
<dbReference type="SUPFAM" id="SSF55326">
    <property type="entry name" value="PurM N-terminal domain-like"/>
    <property type="match status" value="1"/>
</dbReference>
<evidence type="ECO:0000313" key="4">
    <source>
        <dbReference type="EMBL" id="SEA54675.1"/>
    </source>
</evidence>
<keyword evidence="1 4" id="KW-0418">Kinase</keyword>
<comment type="miscellaneous">
    <text evidence="1">Reaction mechanism of ThiL seems to utilize a direct, inline transfer of the gamma-phosphate of ATP to TMP rather than a phosphorylated enzyme intermediate.</text>
</comment>
<feature type="binding site" evidence="1">
    <location>
        <position position="244"/>
    </location>
    <ligand>
        <name>ATP</name>
        <dbReference type="ChEBI" id="CHEBI:30616"/>
    </ligand>
</feature>
<feature type="binding site" evidence="1">
    <location>
        <position position="59"/>
    </location>
    <ligand>
        <name>substrate</name>
    </ligand>
</feature>
<dbReference type="AlphaFoldDB" id="A0A1H4C2K0"/>
<name>A0A1H4C2K0_9ACTO</name>
<dbReference type="CDD" id="cd02194">
    <property type="entry name" value="ThiL"/>
    <property type="match status" value="1"/>
</dbReference>
<organism evidence="4 5">
    <name type="scientific">Bowdeniella nasicola</name>
    <dbReference type="NCBI Taxonomy" id="208480"/>
    <lineage>
        <taxon>Bacteria</taxon>
        <taxon>Bacillati</taxon>
        <taxon>Actinomycetota</taxon>
        <taxon>Actinomycetes</taxon>
        <taxon>Actinomycetales</taxon>
        <taxon>Actinomycetaceae</taxon>
        <taxon>Bowdeniella</taxon>
    </lineage>
</organism>
<keyword evidence="1" id="KW-0808">Transferase</keyword>
<keyword evidence="1" id="KW-0784">Thiamine biosynthesis</keyword>
<evidence type="ECO:0000259" key="3">
    <source>
        <dbReference type="Pfam" id="PF00586"/>
    </source>
</evidence>
<comment type="similarity">
    <text evidence="1">Belongs to the thiamine-monophosphate kinase family.</text>
</comment>
<comment type="catalytic activity">
    <reaction evidence="1">
        <text>thiamine phosphate + ATP = thiamine diphosphate + ADP</text>
        <dbReference type="Rhea" id="RHEA:15913"/>
        <dbReference type="ChEBI" id="CHEBI:30616"/>
        <dbReference type="ChEBI" id="CHEBI:37575"/>
        <dbReference type="ChEBI" id="CHEBI:58937"/>
        <dbReference type="ChEBI" id="CHEBI:456216"/>
        <dbReference type="EC" id="2.7.4.16"/>
    </reaction>
</comment>
<reference evidence="5" key="1">
    <citation type="submission" date="2016-10" db="EMBL/GenBank/DDBJ databases">
        <authorList>
            <person name="Varghese N."/>
            <person name="Submissions S."/>
        </authorList>
    </citation>
    <scope>NUCLEOTIDE SEQUENCE [LARGE SCALE GENOMIC DNA]</scope>
    <source>
        <strain evidence="5">KPR-1</strain>
    </source>
</reference>
<keyword evidence="1" id="KW-0067">ATP-binding</keyword>
<sequence length="347" mass="36444">MADLKPSLADLGEDELLSRIIPLMPAGESVIDNGDDAAVLPARNGRIVACTDVIVEDRHFRREWSTGSDVGWRVAMQNLSDVSAMGAVGTQMLIGLVLPAQTPVAWIDDFARGIAQACEHAVSQWMKPVGVAGGDLSGGEMIMASITALGDLEGREPLTRAGARDGDIVAVAGTLGYSAAGLALGQAQRIPDRLSDHWQDLADAEGDAAELAKYAWHIYRRPQPPLAAGRRAGLAGASTAMDISDGLLRDLGRLARTSDVGIVLDSLPDLSNLELIASLLGKDEDAASRAAAWWLTGGEDHALVATFPPHVDLPQGFSRIGQVTGAGGEVTTPDHLGEEAPGWDHFS</sequence>
<keyword evidence="1" id="KW-0547">Nucleotide-binding</keyword>
<evidence type="ECO:0000313" key="5">
    <source>
        <dbReference type="Proteomes" id="UP000199288"/>
    </source>
</evidence>
<dbReference type="HAMAP" id="MF_02128">
    <property type="entry name" value="TMP_kinase"/>
    <property type="match status" value="1"/>
</dbReference>
<comment type="caution">
    <text evidence="1">Lacks conserved residue(s) required for the propagation of feature annotation.</text>
</comment>
<keyword evidence="1" id="KW-0479">Metal-binding</keyword>
<feature type="binding site" evidence="1">
    <location>
        <position position="81"/>
    </location>
    <ligand>
        <name>Mg(2+)</name>
        <dbReference type="ChEBI" id="CHEBI:18420"/>
        <label>4</label>
    </ligand>
</feature>
<dbReference type="PANTHER" id="PTHR30270">
    <property type="entry name" value="THIAMINE-MONOPHOSPHATE KINASE"/>
    <property type="match status" value="1"/>
</dbReference>
<evidence type="ECO:0000256" key="2">
    <source>
        <dbReference type="SAM" id="MobiDB-lite"/>
    </source>
</evidence>
<feature type="binding site" evidence="1">
    <location>
        <position position="299"/>
    </location>
    <ligand>
        <name>substrate</name>
    </ligand>
</feature>
<dbReference type="RefSeq" id="WP_092565202.1">
    <property type="nucleotide sequence ID" value="NZ_FNQV01000011.1"/>
</dbReference>
<dbReference type="InterPro" id="IPR006283">
    <property type="entry name" value="ThiL-like"/>
</dbReference>
<keyword evidence="5" id="KW-1185">Reference proteome</keyword>
<comment type="pathway">
    <text evidence="1">Cofactor biosynthesis; thiamine diphosphate biosynthesis; thiamine diphosphate from thiamine phosphate: step 1/1.</text>
</comment>
<dbReference type="PANTHER" id="PTHR30270:SF0">
    <property type="entry name" value="THIAMINE-MONOPHOSPHATE KINASE"/>
    <property type="match status" value="1"/>
</dbReference>
<dbReference type="SUPFAM" id="SSF56042">
    <property type="entry name" value="PurM C-terminal domain-like"/>
    <property type="match status" value="1"/>
</dbReference>
<feature type="binding site" evidence="1">
    <location>
        <position position="52"/>
    </location>
    <ligand>
        <name>Mg(2+)</name>
        <dbReference type="ChEBI" id="CHEBI:18420"/>
        <label>2</label>
    </ligand>
</feature>
<dbReference type="EC" id="2.7.4.16" evidence="1"/>
<feature type="binding site" evidence="1">
    <location>
        <position position="52"/>
    </location>
    <ligand>
        <name>Mg(2+)</name>
        <dbReference type="ChEBI" id="CHEBI:18420"/>
        <label>1</label>
    </ligand>
</feature>
<feature type="domain" description="PurM-like N-terminal" evidence="3">
    <location>
        <begin position="34"/>
        <end position="150"/>
    </location>
</feature>
<feature type="binding site" evidence="1">
    <location>
        <position position="135"/>
    </location>
    <ligand>
        <name>Mg(2+)</name>
        <dbReference type="ChEBI" id="CHEBI:18420"/>
        <label>1</label>
    </ligand>
</feature>
<dbReference type="UniPathway" id="UPA00060">
    <property type="reaction ID" value="UER00142"/>
</dbReference>
<dbReference type="NCBIfam" id="TIGR01379">
    <property type="entry name" value="thiL"/>
    <property type="match status" value="1"/>
</dbReference>
<feature type="binding site" evidence="1">
    <location>
        <position position="81"/>
    </location>
    <ligand>
        <name>Mg(2+)</name>
        <dbReference type="ChEBI" id="CHEBI:18420"/>
        <label>3</label>
    </ligand>
</feature>
<feature type="binding site" evidence="1">
    <location>
        <position position="160"/>
    </location>
    <ligand>
        <name>ATP</name>
        <dbReference type="ChEBI" id="CHEBI:30616"/>
    </ligand>
</feature>
<evidence type="ECO:0000256" key="1">
    <source>
        <dbReference type="HAMAP-Rule" id="MF_02128"/>
    </source>
</evidence>
<dbReference type="Gene3D" id="3.30.1330.10">
    <property type="entry name" value="PurM-like, N-terminal domain"/>
    <property type="match status" value="1"/>
</dbReference>
<dbReference type="GO" id="GO:0000287">
    <property type="term" value="F:magnesium ion binding"/>
    <property type="evidence" value="ECO:0007669"/>
    <property type="project" value="UniProtKB-UniRule"/>
</dbReference>
<keyword evidence="1" id="KW-0460">Magnesium</keyword>
<comment type="function">
    <text evidence="1">Catalyzes the ATP-dependent phosphorylation of thiamine-monophosphate (TMP) to form thiamine-pyrophosphate (TPP), the active form of vitamin B1.</text>
</comment>
<feature type="binding site" evidence="1">
    <location>
        <position position="51"/>
    </location>
    <ligand>
        <name>Mg(2+)</name>
        <dbReference type="ChEBI" id="CHEBI:18420"/>
        <label>1</label>
    </ligand>
</feature>
<dbReference type="Pfam" id="PF00586">
    <property type="entry name" value="AIRS"/>
    <property type="match status" value="1"/>
</dbReference>
<feature type="binding site" evidence="1">
    <location>
        <position position="36"/>
    </location>
    <ligand>
        <name>Mg(2+)</name>
        <dbReference type="ChEBI" id="CHEBI:18420"/>
        <label>3</label>
    </ligand>
</feature>
<feature type="binding site" evidence="1">
    <location>
        <position position="245"/>
    </location>
    <ligand>
        <name>Mg(2+)</name>
        <dbReference type="ChEBI" id="CHEBI:18420"/>
        <label>5</label>
    </ligand>
</feature>
<feature type="binding site" evidence="1">
    <location>
        <position position="343"/>
    </location>
    <ligand>
        <name>substrate</name>
    </ligand>
</feature>
<feature type="region of interest" description="Disordered" evidence="2">
    <location>
        <begin position="324"/>
        <end position="347"/>
    </location>
</feature>
<dbReference type="GO" id="GO:0009228">
    <property type="term" value="P:thiamine biosynthetic process"/>
    <property type="evidence" value="ECO:0007669"/>
    <property type="project" value="UniProtKB-KW"/>
</dbReference>
<dbReference type="PIRSF" id="PIRSF005303">
    <property type="entry name" value="Thiam_monoph_kin"/>
    <property type="match status" value="1"/>
</dbReference>
<gene>
    <name evidence="1" type="primary">thiL</name>
    <name evidence="4" type="ORF">SAMN02910418_01848</name>
</gene>
<dbReference type="GO" id="GO:0009229">
    <property type="term" value="P:thiamine diphosphate biosynthetic process"/>
    <property type="evidence" value="ECO:0007669"/>
    <property type="project" value="UniProtKB-UniRule"/>
</dbReference>
<dbReference type="Proteomes" id="UP000199288">
    <property type="component" value="Unassembled WGS sequence"/>
</dbReference>
<dbReference type="GO" id="GO:0009030">
    <property type="term" value="F:thiamine-phosphate kinase activity"/>
    <property type="evidence" value="ECO:0007669"/>
    <property type="project" value="UniProtKB-UniRule"/>
</dbReference>